<feature type="region of interest" description="Disordered" evidence="1">
    <location>
        <begin position="1"/>
        <end position="44"/>
    </location>
</feature>
<evidence type="ECO:0000313" key="3">
    <source>
        <dbReference type="Proteomes" id="UP001196413"/>
    </source>
</evidence>
<gene>
    <name evidence="2" type="ORF">KIN20_027842</name>
</gene>
<keyword evidence="3" id="KW-1185">Reference proteome</keyword>
<comment type="caution">
    <text evidence="2">The sequence shown here is derived from an EMBL/GenBank/DDBJ whole genome shotgun (WGS) entry which is preliminary data.</text>
</comment>
<dbReference type="Proteomes" id="UP001196413">
    <property type="component" value="Unassembled WGS sequence"/>
</dbReference>
<sequence>MENTMGDAHSYAGTHSSNVSEDERKPACYFSEPTGWSIPDSDAADPVYVRESDTSSFVPLPQAEGDNQPAADSRIEEHFVGVRTSDEASAIVKPDDFVLYYRKDNDIKVDVAIPLYLAHRNTRNKVNENSSSVARLSY</sequence>
<dbReference type="EMBL" id="JAHQIW010005746">
    <property type="protein sequence ID" value="KAJ1367014.1"/>
    <property type="molecule type" value="Genomic_DNA"/>
</dbReference>
<dbReference type="AlphaFoldDB" id="A0AAD5R061"/>
<feature type="region of interest" description="Disordered" evidence="1">
    <location>
        <begin position="52"/>
        <end position="71"/>
    </location>
</feature>
<protein>
    <submittedName>
        <fullName evidence="2">Uncharacterized protein</fullName>
    </submittedName>
</protein>
<proteinExistence type="predicted"/>
<accession>A0AAD5R061</accession>
<evidence type="ECO:0000256" key="1">
    <source>
        <dbReference type="SAM" id="MobiDB-lite"/>
    </source>
</evidence>
<name>A0AAD5R061_PARTN</name>
<organism evidence="2 3">
    <name type="scientific">Parelaphostrongylus tenuis</name>
    <name type="common">Meningeal worm</name>
    <dbReference type="NCBI Taxonomy" id="148309"/>
    <lineage>
        <taxon>Eukaryota</taxon>
        <taxon>Metazoa</taxon>
        <taxon>Ecdysozoa</taxon>
        <taxon>Nematoda</taxon>
        <taxon>Chromadorea</taxon>
        <taxon>Rhabditida</taxon>
        <taxon>Rhabditina</taxon>
        <taxon>Rhabditomorpha</taxon>
        <taxon>Strongyloidea</taxon>
        <taxon>Metastrongylidae</taxon>
        <taxon>Parelaphostrongylus</taxon>
    </lineage>
</organism>
<evidence type="ECO:0000313" key="2">
    <source>
        <dbReference type="EMBL" id="KAJ1367014.1"/>
    </source>
</evidence>
<reference evidence="2" key="1">
    <citation type="submission" date="2021-06" db="EMBL/GenBank/DDBJ databases">
        <title>Parelaphostrongylus tenuis whole genome reference sequence.</title>
        <authorList>
            <person name="Garwood T.J."/>
            <person name="Larsen P.A."/>
            <person name="Fountain-Jones N.M."/>
            <person name="Garbe J.R."/>
            <person name="Macchietto M.G."/>
            <person name="Kania S.A."/>
            <person name="Gerhold R.W."/>
            <person name="Richards J.E."/>
            <person name="Wolf T.M."/>
        </authorList>
    </citation>
    <scope>NUCLEOTIDE SEQUENCE</scope>
    <source>
        <strain evidence="2">MNPRO001-30</strain>
        <tissue evidence="2">Meninges</tissue>
    </source>
</reference>